<evidence type="ECO:0000313" key="2">
    <source>
        <dbReference type="EMBL" id="WOO85976.1"/>
    </source>
</evidence>
<reference evidence="2" key="1">
    <citation type="submission" date="2023-10" db="EMBL/GenBank/DDBJ databases">
        <authorList>
            <person name="Noh H."/>
        </authorList>
    </citation>
    <scope>NUCLEOTIDE SEQUENCE</scope>
    <source>
        <strain evidence="2">DUCC4014</strain>
    </source>
</reference>
<evidence type="ECO:0000256" key="1">
    <source>
        <dbReference type="SAM" id="MobiDB-lite"/>
    </source>
</evidence>
<feature type="compositionally biased region" description="Low complexity" evidence="1">
    <location>
        <begin position="45"/>
        <end position="54"/>
    </location>
</feature>
<organism evidence="2 3">
    <name type="scientific">Vanrija pseudolonga</name>
    <dbReference type="NCBI Taxonomy" id="143232"/>
    <lineage>
        <taxon>Eukaryota</taxon>
        <taxon>Fungi</taxon>
        <taxon>Dikarya</taxon>
        <taxon>Basidiomycota</taxon>
        <taxon>Agaricomycotina</taxon>
        <taxon>Tremellomycetes</taxon>
        <taxon>Trichosporonales</taxon>
        <taxon>Trichosporonaceae</taxon>
        <taxon>Vanrija</taxon>
    </lineage>
</organism>
<dbReference type="EMBL" id="CP086720">
    <property type="protein sequence ID" value="WOO85976.1"/>
    <property type="molecule type" value="Genomic_DNA"/>
</dbReference>
<sequence length="349" mass="37687">MSAAAPPMVGDDEPELSGHRPAKRARLAPASEEEMHVNSGPSHPAPAAAGTCAAAAAAHLPTLEITDEELYFNEPRAHATDEESYFNDLPTPDMPSTADEDEMKALPPEPAVEDHDMDVATTTETTPMEDHDMSPAPPAPEVIDEPPVAEPDPEPVAPPFIPTCPMAKITRENCTPRCATHTSQQLVEAEIHATVGPRLTRFNAYLAGLGENVYTARVRKRVDNGIWTLVRLSRGFGKMLDTRMRDAAALAGEGKPLDAFRAAAARAHRAHGFALSTAMCRYLNGMSDALGRPARVVEGFRRFDGRVAALMARFKKVTYDAHEPAWKRLDRAEATFKAAVARRAAGGKA</sequence>
<name>A0AAF1BLJ8_9TREE</name>
<evidence type="ECO:0000313" key="3">
    <source>
        <dbReference type="Proteomes" id="UP000827549"/>
    </source>
</evidence>
<protein>
    <submittedName>
        <fullName evidence="2">Uncharacterized protein</fullName>
    </submittedName>
</protein>
<keyword evidence="3" id="KW-1185">Reference proteome</keyword>
<dbReference type="Proteomes" id="UP000827549">
    <property type="component" value="Chromosome 7"/>
</dbReference>
<gene>
    <name evidence="2" type="ORF">LOC62_07G009464</name>
</gene>
<dbReference type="AlphaFoldDB" id="A0AAF1BLJ8"/>
<dbReference type="RefSeq" id="XP_062632002.1">
    <property type="nucleotide sequence ID" value="XM_062776018.1"/>
</dbReference>
<accession>A0AAF1BLJ8</accession>
<feature type="region of interest" description="Disordered" evidence="1">
    <location>
        <begin position="76"/>
        <end position="103"/>
    </location>
</feature>
<proteinExistence type="predicted"/>
<feature type="region of interest" description="Disordered" evidence="1">
    <location>
        <begin position="1"/>
        <end position="54"/>
    </location>
</feature>
<dbReference type="GeneID" id="87812625"/>